<feature type="transmembrane region" description="Helical" evidence="1">
    <location>
        <begin position="169"/>
        <end position="187"/>
    </location>
</feature>
<accession>A0A537LMN5</accession>
<evidence type="ECO:0000313" key="3">
    <source>
        <dbReference type="Proteomes" id="UP000320393"/>
    </source>
</evidence>
<feature type="transmembrane region" description="Helical" evidence="1">
    <location>
        <begin position="139"/>
        <end position="162"/>
    </location>
</feature>
<feature type="transmembrane region" description="Helical" evidence="1">
    <location>
        <begin position="64"/>
        <end position="86"/>
    </location>
</feature>
<proteinExistence type="predicted"/>
<feature type="transmembrane region" description="Helical" evidence="1">
    <location>
        <begin position="21"/>
        <end position="41"/>
    </location>
</feature>
<keyword evidence="1" id="KW-0812">Transmembrane</keyword>
<organism evidence="2 3">
    <name type="scientific">Candidatus Segetimicrobium genomatis</name>
    <dbReference type="NCBI Taxonomy" id="2569760"/>
    <lineage>
        <taxon>Bacteria</taxon>
        <taxon>Bacillati</taxon>
        <taxon>Candidatus Sysuimicrobiota</taxon>
        <taxon>Candidatus Sysuimicrobiia</taxon>
        <taxon>Candidatus Sysuimicrobiales</taxon>
        <taxon>Candidatus Segetimicrobiaceae</taxon>
        <taxon>Candidatus Segetimicrobium</taxon>
    </lineage>
</organism>
<name>A0A537LMN5_9BACT</name>
<evidence type="ECO:0000256" key="1">
    <source>
        <dbReference type="SAM" id="Phobius"/>
    </source>
</evidence>
<feature type="transmembrane region" description="Helical" evidence="1">
    <location>
        <begin position="107"/>
        <end position="133"/>
    </location>
</feature>
<comment type="caution">
    <text evidence="2">The sequence shown here is derived from an EMBL/GenBank/DDBJ whole genome shotgun (WGS) entry which is preliminary data.</text>
</comment>
<protein>
    <submittedName>
        <fullName evidence="2">Uncharacterized protein</fullName>
    </submittedName>
</protein>
<feature type="transmembrane region" description="Helical" evidence="1">
    <location>
        <begin position="221"/>
        <end position="242"/>
    </location>
</feature>
<gene>
    <name evidence="2" type="ORF">E6H02_09485</name>
</gene>
<keyword evidence="1" id="KW-1133">Transmembrane helix</keyword>
<keyword evidence="1" id="KW-0472">Membrane</keyword>
<dbReference type="EMBL" id="VBAM01000371">
    <property type="protein sequence ID" value="TMJ08927.1"/>
    <property type="molecule type" value="Genomic_DNA"/>
</dbReference>
<sequence length="252" mass="27127">MTGQAWVALRLSLIEQAHNRFAMLLLAAYLPVWYGVIYGLTDDASIGFQLRAFHVFVATTQHRLGLLTGMLNATTLIMGFVALSAVRRSALVDQRLVLCGYSRAALILGRLGALGAACVLVALYAVLVLSMFTRPEHPGVVVAGVFGAVATYAAIGVLVGVVARGDLEGFFFIIMLSLVDTFVQNPIGNPAANRVVVEYFPSYLPMQIVAGGAIANHVAWWQFWGSLGRAAGLGLLGLLGFWHRTRIARQPE</sequence>
<dbReference type="Proteomes" id="UP000320393">
    <property type="component" value="Unassembled WGS sequence"/>
</dbReference>
<reference evidence="2 3" key="1">
    <citation type="journal article" date="2019" name="Nat. Microbiol.">
        <title>Mediterranean grassland soil C-N compound turnover is dependent on rainfall and depth, and is mediated by genomically divergent microorganisms.</title>
        <authorList>
            <person name="Diamond S."/>
            <person name="Andeer P.F."/>
            <person name="Li Z."/>
            <person name="Crits-Christoph A."/>
            <person name="Burstein D."/>
            <person name="Anantharaman K."/>
            <person name="Lane K.R."/>
            <person name="Thomas B.C."/>
            <person name="Pan C."/>
            <person name="Northen T.R."/>
            <person name="Banfield J.F."/>
        </authorList>
    </citation>
    <scope>NUCLEOTIDE SEQUENCE [LARGE SCALE GENOMIC DNA]</scope>
    <source>
        <strain evidence="2">NP_5</strain>
    </source>
</reference>
<evidence type="ECO:0000313" key="2">
    <source>
        <dbReference type="EMBL" id="TMJ08927.1"/>
    </source>
</evidence>
<dbReference type="AlphaFoldDB" id="A0A537LMN5"/>